<gene>
    <name evidence="3" type="ORF">METZ01_LOCUS36806</name>
</gene>
<dbReference type="AlphaFoldDB" id="A0A381QWZ0"/>
<accession>A0A381QWZ0</accession>
<evidence type="ECO:0000313" key="3">
    <source>
        <dbReference type="EMBL" id="SUZ83952.1"/>
    </source>
</evidence>
<dbReference type="SUPFAM" id="SSF47616">
    <property type="entry name" value="GST C-terminal domain-like"/>
    <property type="match status" value="1"/>
</dbReference>
<reference evidence="3" key="1">
    <citation type="submission" date="2018-05" db="EMBL/GenBank/DDBJ databases">
        <authorList>
            <person name="Lanie J.A."/>
            <person name="Ng W.-L."/>
            <person name="Kazmierczak K.M."/>
            <person name="Andrzejewski T.M."/>
            <person name="Davidsen T.M."/>
            <person name="Wayne K.J."/>
            <person name="Tettelin H."/>
            <person name="Glass J.I."/>
            <person name="Rusch D."/>
            <person name="Podicherti R."/>
            <person name="Tsui H.-C.T."/>
            <person name="Winkler M.E."/>
        </authorList>
    </citation>
    <scope>NUCLEOTIDE SEQUENCE</scope>
</reference>
<dbReference type="SFLD" id="SFLDS00019">
    <property type="entry name" value="Glutathione_Transferase_(cytos"/>
    <property type="match status" value="1"/>
</dbReference>
<dbReference type="PROSITE" id="PS50405">
    <property type="entry name" value="GST_CTER"/>
    <property type="match status" value="1"/>
</dbReference>
<dbReference type="EMBL" id="UINC01001573">
    <property type="protein sequence ID" value="SUZ83952.1"/>
    <property type="molecule type" value="Genomic_DNA"/>
</dbReference>
<dbReference type="InterPro" id="IPR040079">
    <property type="entry name" value="Glutathione_S-Trfase"/>
</dbReference>
<dbReference type="Gene3D" id="1.20.1050.10">
    <property type="match status" value="1"/>
</dbReference>
<evidence type="ECO:0000259" key="1">
    <source>
        <dbReference type="PROSITE" id="PS50404"/>
    </source>
</evidence>
<feature type="domain" description="GST C-terminal" evidence="2">
    <location>
        <begin position="89"/>
        <end position="212"/>
    </location>
</feature>
<dbReference type="Pfam" id="PF13410">
    <property type="entry name" value="GST_C_2"/>
    <property type="match status" value="1"/>
</dbReference>
<dbReference type="Pfam" id="PF13417">
    <property type="entry name" value="GST_N_3"/>
    <property type="match status" value="1"/>
</dbReference>
<feature type="domain" description="GST N-terminal" evidence="1">
    <location>
        <begin position="1"/>
        <end position="82"/>
    </location>
</feature>
<organism evidence="3">
    <name type="scientific">marine metagenome</name>
    <dbReference type="NCBI Taxonomy" id="408172"/>
    <lineage>
        <taxon>unclassified sequences</taxon>
        <taxon>metagenomes</taxon>
        <taxon>ecological metagenomes</taxon>
    </lineage>
</organism>
<dbReference type="InterPro" id="IPR010987">
    <property type="entry name" value="Glutathione-S-Trfase_C-like"/>
</dbReference>
<dbReference type="CDD" id="cd03056">
    <property type="entry name" value="GST_N_4"/>
    <property type="match status" value="1"/>
</dbReference>
<evidence type="ECO:0000259" key="2">
    <source>
        <dbReference type="PROSITE" id="PS50405"/>
    </source>
</evidence>
<dbReference type="InterPro" id="IPR036282">
    <property type="entry name" value="Glutathione-S-Trfase_C_sf"/>
</dbReference>
<protein>
    <recommendedName>
        <fullName evidence="4">GST N-terminal domain-containing protein</fullName>
    </recommendedName>
</protein>
<dbReference type="PROSITE" id="PS50404">
    <property type="entry name" value="GST_NTER"/>
    <property type="match status" value="1"/>
</dbReference>
<dbReference type="PANTHER" id="PTHR44051">
    <property type="entry name" value="GLUTATHIONE S-TRANSFERASE-RELATED"/>
    <property type="match status" value="1"/>
</dbReference>
<sequence>MIKIYDYILSVNCYKQRLMMSILDVPFESIPVDFYPGWEHKSEEFKKINPLGHIPVIDDDGFMLRDAHAILIYLASKYDPSGLWYPTNNPELIGETAQWMLFAEGTTNTASAARLYVNLGYEFDIEACRAGAHRLFRVLDEHLWFREQENLGWVCSGEQPTIADIAIFPDVILSEEGGVARIEYPALRRWTDRVKRIPGFVPMPGIFPVGDARSLSHEGEANA</sequence>
<dbReference type="Gene3D" id="3.40.30.10">
    <property type="entry name" value="Glutaredoxin"/>
    <property type="match status" value="1"/>
</dbReference>
<proteinExistence type="predicted"/>
<evidence type="ECO:0008006" key="4">
    <source>
        <dbReference type="Google" id="ProtNLM"/>
    </source>
</evidence>
<dbReference type="SFLD" id="SFLDG00358">
    <property type="entry name" value="Main_(cytGST)"/>
    <property type="match status" value="1"/>
</dbReference>
<dbReference type="InterPro" id="IPR004045">
    <property type="entry name" value="Glutathione_S-Trfase_N"/>
</dbReference>
<name>A0A381QWZ0_9ZZZZ</name>
<dbReference type="InterPro" id="IPR036249">
    <property type="entry name" value="Thioredoxin-like_sf"/>
</dbReference>
<dbReference type="PANTHER" id="PTHR44051:SF2">
    <property type="entry name" value="HYPOTHETICAL GLUTATHIONE S-TRANSFERASE LIKE PROTEIN"/>
    <property type="match status" value="1"/>
</dbReference>
<dbReference type="SUPFAM" id="SSF52833">
    <property type="entry name" value="Thioredoxin-like"/>
    <property type="match status" value="1"/>
</dbReference>